<sequence>MYNLRLPFSYILRLPSTPKITRFQGQSIASDAVRILAKVFHVEKRLKYSSASEKAAQRRQHLKAMIDDFYQLIEEALTKSPLKPLRNAIKNALKLKKRVYQMFKHGELPLHNNHNEQLIRPTTLVRKNSLFAKSTAGAKANAIWYSIVQTAKLNHLDVFKYLETLLSAFTKRETPEIEAYLPWAHEIQESCKA</sequence>
<dbReference type="PANTHER" id="PTHR33678:SF1">
    <property type="entry name" value="BLL1576 PROTEIN"/>
    <property type="match status" value="1"/>
</dbReference>
<evidence type="ECO:0000313" key="3">
    <source>
        <dbReference type="Proteomes" id="UP000593929"/>
    </source>
</evidence>
<evidence type="ECO:0000259" key="1">
    <source>
        <dbReference type="Pfam" id="PF03050"/>
    </source>
</evidence>
<name>A0A7L9VSN0_LIMMU</name>
<protein>
    <submittedName>
        <fullName evidence="2">Transposase</fullName>
    </submittedName>
</protein>
<dbReference type="AlphaFoldDB" id="A0A7L9VSN0"/>
<feature type="domain" description="Transposase IS66 central" evidence="1">
    <location>
        <begin position="25"/>
        <end position="139"/>
    </location>
</feature>
<evidence type="ECO:0000313" key="2">
    <source>
        <dbReference type="EMBL" id="QOL69890.1"/>
    </source>
</evidence>
<organism evidence="2 3">
    <name type="scientific">Limosilactobacillus mucosae</name>
    <name type="common">Lactobacillus mucosae</name>
    <dbReference type="NCBI Taxonomy" id="97478"/>
    <lineage>
        <taxon>Bacteria</taxon>
        <taxon>Bacillati</taxon>
        <taxon>Bacillota</taxon>
        <taxon>Bacilli</taxon>
        <taxon>Lactobacillales</taxon>
        <taxon>Lactobacillaceae</taxon>
        <taxon>Limosilactobacillus</taxon>
    </lineage>
</organism>
<proteinExistence type="predicted"/>
<dbReference type="InterPro" id="IPR052344">
    <property type="entry name" value="Transposase-related"/>
</dbReference>
<dbReference type="PANTHER" id="PTHR33678">
    <property type="entry name" value="BLL1576 PROTEIN"/>
    <property type="match status" value="1"/>
</dbReference>
<dbReference type="Pfam" id="PF03050">
    <property type="entry name" value="DDE_Tnp_IS66"/>
    <property type="match status" value="1"/>
</dbReference>
<dbReference type="InterPro" id="IPR004291">
    <property type="entry name" value="Transposase_IS66_central"/>
</dbReference>
<accession>A0A7L9VSN0</accession>
<gene>
    <name evidence="2" type="ORF">LM011_01555</name>
</gene>
<dbReference type="EMBL" id="CP062966">
    <property type="protein sequence ID" value="QOL69890.1"/>
    <property type="molecule type" value="Genomic_DNA"/>
</dbReference>
<reference evidence="2 3" key="1">
    <citation type="submission" date="2020-10" db="EMBL/GenBank/DDBJ databases">
        <title>Genome sequencing of Lactobacillus mucosae KCTC 21011.</title>
        <authorList>
            <person name="Kim J."/>
        </authorList>
    </citation>
    <scope>NUCLEOTIDE SEQUENCE [LARGE SCALE GENOMIC DNA]</scope>
    <source>
        <strain evidence="2 3">LM011</strain>
    </source>
</reference>
<dbReference type="Proteomes" id="UP000593929">
    <property type="component" value="Chromosome"/>
</dbReference>